<evidence type="ECO:0000313" key="3">
    <source>
        <dbReference type="EMBL" id="ORY74117.1"/>
    </source>
</evidence>
<keyword evidence="4" id="KW-1185">Reference proteome</keyword>
<dbReference type="InterPro" id="IPR029058">
    <property type="entry name" value="AB_hydrolase_fold"/>
</dbReference>
<dbReference type="PANTHER" id="PTHR48081">
    <property type="entry name" value="AB HYDROLASE SUPERFAMILY PROTEIN C4A8.06C"/>
    <property type="match status" value="1"/>
</dbReference>
<dbReference type="STRING" id="56484.A0A1Y2ERG7"/>
<dbReference type="OMA" id="DRCINDA"/>
<dbReference type="Proteomes" id="UP000193685">
    <property type="component" value="Unassembled WGS sequence"/>
</dbReference>
<dbReference type="Gene3D" id="3.40.50.1820">
    <property type="entry name" value="alpha/beta hydrolase"/>
    <property type="match status" value="1"/>
</dbReference>
<sequence>MQVFLLRNLLGAPPNCTVSIPDCVSLKARSEVIASKDGHRELVMIPARPDRCINDAVHDAVQPEACPGFWSWANSVTSPHSNTKRGKVFLYFVGGAYVAGHPLRLGFDLRLSEATGLPVFSVNFRKACHLHLTFPAALQDAVAGFFYLLDQGYKAEDIIVCGDSAGGGLSVTLCLYLQKEGFQVPGKAFLVSPWVDLCVSQTTYNQQRLRRDFLKPERLEFCAIQYTWHRRQLRQTLLSPVHDTLPEGYSFKGFPKTFITYATDEVFFDEDEAFAKVLMKHGVDVEQFVQPDDIHVYCVLPMHGVDREVFKALKVFALK</sequence>
<accession>A0A1Y2ERG7</accession>
<evidence type="ECO:0000313" key="4">
    <source>
        <dbReference type="Proteomes" id="UP000193685"/>
    </source>
</evidence>
<comment type="caution">
    <text evidence="3">The sequence shown here is derived from an EMBL/GenBank/DDBJ whole genome shotgun (WGS) entry which is preliminary data.</text>
</comment>
<dbReference type="GeneID" id="63787386"/>
<dbReference type="AlphaFoldDB" id="A0A1Y2ERG7"/>
<dbReference type="OrthoDB" id="2152029at2759"/>
<dbReference type="Pfam" id="PF07859">
    <property type="entry name" value="Abhydrolase_3"/>
    <property type="match status" value="1"/>
</dbReference>
<gene>
    <name evidence="3" type="ORF">BCR37DRAFT_389939</name>
</gene>
<reference evidence="3 4" key="1">
    <citation type="submission" date="2016-07" db="EMBL/GenBank/DDBJ databases">
        <title>Pervasive Adenine N6-methylation of Active Genes in Fungi.</title>
        <authorList>
            <consortium name="DOE Joint Genome Institute"/>
            <person name="Mondo S.J."/>
            <person name="Dannebaum R.O."/>
            <person name="Kuo R.C."/>
            <person name="Labutti K."/>
            <person name="Haridas S."/>
            <person name="Kuo A."/>
            <person name="Salamov A."/>
            <person name="Ahrendt S.R."/>
            <person name="Lipzen A."/>
            <person name="Sullivan W."/>
            <person name="Andreopoulos W.B."/>
            <person name="Clum A."/>
            <person name="Lindquist E."/>
            <person name="Daum C."/>
            <person name="Ramamoorthy G.K."/>
            <person name="Gryganskyi A."/>
            <person name="Culley D."/>
            <person name="Magnuson J.K."/>
            <person name="James T.Y."/>
            <person name="O'Malley M.A."/>
            <person name="Stajich J.E."/>
            <person name="Spatafora J.W."/>
            <person name="Visel A."/>
            <person name="Grigoriev I.V."/>
        </authorList>
    </citation>
    <scope>NUCLEOTIDE SEQUENCE [LARGE SCALE GENOMIC DNA]</scope>
    <source>
        <strain evidence="3 4">12-1054</strain>
    </source>
</reference>
<evidence type="ECO:0000256" key="1">
    <source>
        <dbReference type="ARBA" id="ARBA00022801"/>
    </source>
</evidence>
<keyword evidence="1 3" id="KW-0378">Hydrolase</keyword>
<dbReference type="InterPro" id="IPR013094">
    <property type="entry name" value="AB_hydrolase_3"/>
</dbReference>
<proteinExistence type="predicted"/>
<feature type="domain" description="Alpha/beta hydrolase fold-3" evidence="2">
    <location>
        <begin position="90"/>
        <end position="298"/>
    </location>
</feature>
<evidence type="ECO:0000259" key="2">
    <source>
        <dbReference type="Pfam" id="PF07859"/>
    </source>
</evidence>
<dbReference type="RefSeq" id="XP_040721951.1">
    <property type="nucleotide sequence ID" value="XM_040870787.1"/>
</dbReference>
<protein>
    <submittedName>
        <fullName evidence="3">Alpha/Beta hydrolase protein</fullName>
    </submittedName>
</protein>
<name>A0A1Y2ERG7_PROLT</name>
<dbReference type="GO" id="GO:0016787">
    <property type="term" value="F:hydrolase activity"/>
    <property type="evidence" value="ECO:0007669"/>
    <property type="project" value="UniProtKB-KW"/>
</dbReference>
<dbReference type="SUPFAM" id="SSF53474">
    <property type="entry name" value="alpha/beta-Hydrolases"/>
    <property type="match status" value="1"/>
</dbReference>
<dbReference type="PANTHER" id="PTHR48081:SF8">
    <property type="entry name" value="ALPHA_BETA HYDROLASE FOLD-3 DOMAIN-CONTAINING PROTEIN-RELATED"/>
    <property type="match status" value="1"/>
</dbReference>
<organism evidence="3 4">
    <name type="scientific">Protomyces lactucae-debilis</name>
    <dbReference type="NCBI Taxonomy" id="2754530"/>
    <lineage>
        <taxon>Eukaryota</taxon>
        <taxon>Fungi</taxon>
        <taxon>Dikarya</taxon>
        <taxon>Ascomycota</taxon>
        <taxon>Taphrinomycotina</taxon>
        <taxon>Taphrinomycetes</taxon>
        <taxon>Taphrinales</taxon>
        <taxon>Protomycetaceae</taxon>
        <taxon>Protomyces</taxon>
    </lineage>
</organism>
<dbReference type="InterPro" id="IPR050300">
    <property type="entry name" value="GDXG_lipolytic_enzyme"/>
</dbReference>
<dbReference type="EMBL" id="MCFI01000031">
    <property type="protein sequence ID" value="ORY74117.1"/>
    <property type="molecule type" value="Genomic_DNA"/>
</dbReference>